<dbReference type="Pfam" id="PF13424">
    <property type="entry name" value="TPR_12"/>
    <property type="match status" value="1"/>
</dbReference>
<keyword evidence="5" id="KW-0539">Nucleus</keyword>
<evidence type="ECO:0000256" key="3">
    <source>
        <dbReference type="ARBA" id="ARBA00022737"/>
    </source>
</evidence>
<keyword evidence="4 6" id="KW-0802">TPR repeat</keyword>
<sequence length="629" mass="69853">MAEALLEAVDKAAGIDRDRMEALELLAQGKRNLLCGEVPKAVNELQETCRRLADKFGETADECADAYFYYGKSLLELSRIESGVLGNALQGIEEDEAEEKSDEKSSTDIVEKDDLTVEEKEKISDEIIDAMLETDEEVKARLEKEKEISGKVEDKKVTSQGDKDLVKDKKDGNEDVSMENDDKKGTIIDDKDAKNGKETSALKEDANKENVDKLAEDKKENVKSEKVATNKKDALKVDKDTMEKKADIKVDKDATEKTADIKVDRDTPGKKVEVKGNEDVADKKADVKGAEDVTDKKGDLKSVSTGENKTSDEEMETDENKEGETSQEEGVESEDIGDEESEEQEGTEEEGDGEGEKVEGEGPSDKKEEDISNLQLAWEMLELSKIIYKRNTSRESKLKMADSFLNLGEVGMETEQYETAISDFKECLRLQMELLDADDRALAETYYQLGLACTFHALYDDAVDYYRKASSTIETRIGNLKKIIEGMEGKGKEKADPDDPLVKAQKEVKDLEDIIPDIMAKIEDVLDEKRNADRVKQLVKENLTSNMEQTSTTTTGFGQTEQPTSQSEAVKDITHLVRKRKKVEDDDEDTLKKAKTQENSSVDQVNGTAEVNGKAPVNGQASKSEVSAS</sequence>
<evidence type="ECO:0000256" key="7">
    <source>
        <dbReference type="SAM" id="MobiDB-lite"/>
    </source>
</evidence>
<dbReference type="PANTHER" id="PTHR15081">
    <property type="entry name" value="NUCLEAR AUTOANTIGENIC SPERM PROTEIN NASP -RELATED"/>
    <property type="match status" value="1"/>
</dbReference>
<feature type="region of interest" description="Disordered" evidence="7">
    <location>
        <begin position="149"/>
        <end position="369"/>
    </location>
</feature>
<feature type="compositionally biased region" description="Basic and acidic residues" evidence="7">
    <location>
        <begin position="180"/>
        <end position="300"/>
    </location>
</feature>
<evidence type="ECO:0000313" key="9">
    <source>
        <dbReference type="Proteomes" id="UP001208570"/>
    </source>
</evidence>
<feature type="compositionally biased region" description="Low complexity" evidence="7">
    <location>
        <begin position="550"/>
        <end position="564"/>
    </location>
</feature>
<dbReference type="SMART" id="SM00028">
    <property type="entry name" value="TPR"/>
    <property type="match status" value="2"/>
</dbReference>
<evidence type="ECO:0000256" key="1">
    <source>
        <dbReference type="ARBA" id="ARBA00004123"/>
    </source>
</evidence>
<evidence type="ECO:0000256" key="4">
    <source>
        <dbReference type="ARBA" id="ARBA00022803"/>
    </source>
</evidence>
<dbReference type="GO" id="GO:0042393">
    <property type="term" value="F:histone binding"/>
    <property type="evidence" value="ECO:0007669"/>
    <property type="project" value="TreeGrafter"/>
</dbReference>
<comment type="subcellular location">
    <subcellularLocation>
        <location evidence="1">Nucleus</location>
    </subcellularLocation>
</comment>
<feature type="repeat" description="TPR" evidence="6">
    <location>
        <begin position="401"/>
        <end position="434"/>
    </location>
</feature>
<gene>
    <name evidence="8" type="ORF">LSH36_713g01004</name>
</gene>
<feature type="compositionally biased region" description="Polar residues" evidence="7">
    <location>
        <begin position="597"/>
        <end position="609"/>
    </location>
</feature>
<evidence type="ECO:0000256" key="2">
    <source>
        <dbReference type="ARBA" id="ARBA00008402"/>
    </source>
</evidence>
<dbReference type="GO" id="GO:0034080">
    <property type="term" value="P:CENP-A containing chromatin assembly"/>
    <property type="evidence" value="ECO:0007669"/>
    <property type="project" value="TreeGrafter"/>
</dbReference>
<evidence type="ECO:0000256" key="5">
    <source>
        <dbReference type="ARBA" id="ARBA00023242"/>
    </source>
</evidence>
<dbReference type="Gene3D" id="1.25.40.10">
    <property type="entry name" value="Tetratricopeptide repeat domain"/>
    <property type="match status" value="1"/>
</dbReference>
<dbReference type="GO" id="GO:0006335">
    <property type="term" value="P:DNA replication-dependent chromatin assembly"/>
    <property type="evidence" value="ECO:0007669"/>
    <property type="project" value="TreeGrafter"/>
</dbReference>
<feature type="compositionally biased region" description="Polar residues" evidence="7">
    <location>
        <begin position="619"/>
        <end position="629"/>
    </location>
</feature>
<dbReference type="InterPro" id="IPR011990">
    <property type="entry name" value="TPR-like_helical_dom_sf"/>
</dbReference>
<feature type="compositionally biased region" description="Basic and acidic residues" evidence="7">
    <location>
        <begin position="149"/>
        <end position="173"/>
    </location>
</feature>
<dbReference type="PROSITE" id="PS50005">
    <property type="entry name" value="TPR"/>
    <property type="match status" value="1"/>
</dbReference>
<organism evidence="8 9">
    <name type="scientific">Paralvinella palmiformis</name>
    <dbReference type="NCBI Taxonomy" id="53620"/>
    <lineage>
        <taxon>Eukaryota</taxon>
        <taxon>Metazoa</taxon>
        <taxon>Spiralia</taxon>
        <taxon>Lophotrochozoa</taxon>
        <taxon>Annelida</taxon>
        <taxon>Polychaeta</taxon>
        <taxon>Sedentaria</taxon>
        <taxon>Canalipalpata</taxon>
        <taxon>Terebellida</taxon>
        <taxon>Terebelliformia</taxon>
        <taxon>Alvinellidae</taxon>
        <taxon>Paralvinella</taxon>
    </lineage>
</organism>
<accession>A0AAD9MVX9</accession>
<proteinExistence type="inferred from homology"/>
<dbReference type="InterPro" id="IPR019734">
    <property type="entry name" value="TPR_rpt"/>
</dbReference>
<dbReference type="InterPro" id="IPR051730">
    <property type="entry name" value="NASP-like"/>
</dbReference>
<evidence type="ECO:0000313" key="8">
    <source>
        <dbReference type="EMBL" id="KAK2144984.1"/>
    </source>
</evidence>
<reference evidence="8" key="1">
    <citation type="journal article" date="2023" name="Mol. Biol. Evol.">
        <title>Third-Generation Sequencing Reveals the Adaptive Role of the Epigenome in Three Deep-Sea Polychaetes.</title>
        <authorList>
            <person name="Perez M."/>
            <person name="Aroh O."/>
            <person name="Sun Y."/>
            <person name="Lan Y."/>
            <person name="Juniper S.K."/>
            <person name="Young C.R."/>
            <person name="Angers B."/>
            <person name="Qian P.Y."/>
        </authorList>
    </citation>
    <scope>NUCLEOTIDE SEQUENCE</scope>
    <source>
        <strain evidence="8">P08H-3</strain>
    </source>
</reference>
<name>A0AAD9MVX9_9ANNE</name>
<keyword evidence="9" id="KW-1185">Reference proteome</keyword>
<dbReference type="GO" id="GO:0005654">
    <property type="term" value="C:nucleoplasm"/>
    <property type="evidence" value="ECO:0007669"/>
    <property type="project" value="TreeGrafter"/>
</dbReference>
<comment type="similarity">
    <text evidence="2">Belongs to the NASP family.</text>
</comment>
<feature type="region of interest" description="Disordered" evidence="7">
    <location>
        <begin position="542"/>
        <end position="629"/>
    </location>
</feature>
<feature type="compositionally biased region" description="Basic and acidic residues" evidence="7">
    <location>
        <begin position="354"/>
        <end position="369"/>
    </location>
</feature>
<feature type="compositionally biased region" description="Acidic residues" evidence="7">
    <location>
        <begin position="325"/>
        <end position="353"/>
    </location>
</feature>
<evidence type="ECO:0000256" key="6">
    <source>
        <dbReference type="PROSITE-ProRule" id="PRU00339"/>
    </source>
</evidence>
<evidence type="ECO:0008006" key="10">
    <source>
        <dbReference type="Google" id="ProtNLM"/>
    </source>
</evidence>
<dbReference type="Proteomes" id="UP001208570">
    <property type="component" value="Unassembled WGS sequence"/>
</dbReference>
<dbReference type="PANTHER" id="PTHR15081:SF1">
    <property type="entry name" value="NUCLEAR AUTOANTIGENIC SPERM PROTEIN"/>
    <property type="match status" value="1"/>
</dbReference>
<keyword evidence="3" id="KW-0677">Repeat</keyword>
<dbReference type="EMBL" id="JAODUP010000713">
    <property type="protein sequence ID" value="KAK2144984.1"/>
    <property type="molecule type" value="Genomic_DNA"/>
</dbReference>
<protein>
    <recommendedName>
        <fullName evidence="10">Tetratricopeptide SHNi-TPR domain-containing protein</fullName>
    </recommendedName>
</protein>
<comment type="caution">
    <text evidence="8">The sequence shown here is derived from an EMBL/GenBank/DDBJ whole genome shotgun (WGS) entry which is preliminary data.</text>
</comment>
<dbReference type="SUPFAM" id="SSF48452">
    <property type="entry name" value="TPR-like"/>
    <property type="match status" value="1"/>
</dbReference>
<dbReference type="AlphaFoldDB" id="A0AAD9MVX9"/>